<dbReference type="AlphaFoldDB" id="A0A154NZ36"/>
<name>A0A154NZ36_DUFNO</name>
<gene>
    <name evidence="1" type="ORF">WN55_02016</name>
</gene>
<dbReference type="EMBL" id="KQ434777">
    <property type="protein sequence ID" value="KZC04130.1"/>
    <property type="molecule type" value="Genomic_DNA"/>
</dbReference>
<protein>
    <submittedName>
        <fullName evidence="1">Uncharacterized protein</fullName>
    </submittedName>
</protein>
<proteinExistence type="predicted"/>
<reference evidence="1 2" key="1">
    <citation type="submission" date="2015-07" db="EMBL/GenBank/DDBJ databases">
        <title>The genome of Dufourea novaeangliae.</title>
        <authorList>
            <person name="Pan H."/>
            <person name="Kapheim K."/>
        </authorList>
    </citation>
    <scope>NUCLEOTIDE SEQUENCE [LARGE SCALE GENOMIC DNA]</scope>
    <source>
        <strain evidence="1">0120121106</strain>
        <tissue evidence="1">Whole body</tissue>
    </source>
</reference>
<accession>A0A154NZ36</accession>
<dbReference type="Proteomes" id="UP000076502">
    <property type="component" value="Unassembled WGS sequence"/>
</dbReference>
<organism evidence="1 2">
    <name type="scientific">Dufourea novaeangliae</name>
    <name type="common">Sweat bee</name>
    <dbReference type="NCBI Taxonomy" id="178035"/>
    <lineage>
        <taxon>Eukaryota</taxon>
        <taxon>Metazoa</taxon>
        <taxon>Ecdysozoa</taxon>
        <taxon>Arthropoda</taxon>
        <taxon>Hexapoda</taxon>
        <taxon>Insecta</taxon>
        <taxon>Pterygota</taxon>
        <taxon>Neoptera</taxon>
        <taxon>Endopterygota</taxon>
        <taxon>Hymenoptera</taxon>
        <taxon>Apocrita</taxon>
        <taxon>Aculeata</taxon>
        <taxon>Apoidea</taxon>
        <taxon>Anthophila</taxon>
        <taxon>Halictidae</taxon>
        <taxon>Rophitinae</taxon>
        <taxon>Dufourea</taxon>
    </lineage>
</organism>
<evidence type="ECO:0000313" key="1">
    <source>
        <dbReference type="EMBL" id="KZC04130.1"/>
    </source>
</evidence>
<keyword evidence="2" id="KW-1185">Reference proteome</keyword>
<evidence type="ECO:0000313" key="2">
    <source>
        <dbReference type="Proteomes" id="UP000076502"/>
    </source>
</evidence>
<sequence>MSGVFEQRGRGEGRKKIGSLFMVCDAGNGNGILGTFDRLCFANRISKRACD</sequence>